<reference evidence="4" key="1">
    <citation type="submission" date="2015-04" db="UniProtKB">
        <authorList>
            <consortium name="EnsemblPlants"/>
        </authorList>
    </citation>
    <scope>IDENTIFICATION</scope>
</reference>
<evidence type="ECO:0000256" key="1">
    <source>
        <dbReference type="ARBA" id="ARBA00007129"/>
    </source>
</evidence>
<dbReference type="EnsemblPlants" id="OPUNC03G16760.1">
    <property type="protein sequence ID" value="OPUNC03G16760.1"/>
    <property type="gene ID" value="OPUNC03G16760"/>
</dbReference>
<dbReference type="InterPro" id="IPR025659">
    <property type="entry name" value="Tubby-like_C"/>
</dbReference>
<evidence type="ECO:0000313" key="5">
    <source>
        <dbReference type="Proteomes" id="UP000026962"/>
    </source>
</evidence>
<feature type="domain" description="F-box" evidence="3">
    <location>
        <begin position="71"/>
        <end position="114"/>
    </location>
</feature>
<dbReference type="AlphaFoldDB" id="A0A0E0KDR4"/>
<dbReference type="PRINTS" id="PR01573">
    <property type="entry name" value="SUPERTUBBY"/>
</dbReference>
<dbReference type="PANTHER" id="PTHR16517">
    <property type="entry name" value="TUBBY-RELATED"/>
    <property type="match status" value="1"/>
</dbReference>
<evidence type="ECO:0000259" key="3">
    <source>
        <dbReference type="Pfam" id="PF12937"/>
    </source>
</evidence>
<dbReference type="SUPFAM" id="SSF54518">
    <property type="entry name" value="Tubby C-terminal domain-like"/>
    <property type="match status" value="1"/>
</dbReference>
<protein>
    <recommendedName>
        <fullName evidence="6">Tubby-like F-box protein</fullName>
    </recommendedName>
</protein>
<dbReference type="CDD" id="cd22153">
    <property type="entry name" value="F-box_AtTLP-like"/>
    <property type="match status" value="1"/>
</dbReference>
<organism evidence="4">
    <name type="scientific">Oryza punctata</name>
    <name type="common">Red rice</name>
    <dbReference type="NCBI Taxonomy" id="4537"/>
    <lineage>
        <taxon>Eukaryota</taxon>
        <taxon>Viridiplantae</taxon>
        <taxon>Streptophyta</taxon>
        <taxon>Embryophyta</taxon>
        <taxon>Tracheophyta</taxon>
        <taxon>Spermatophyta</taxon>
        <taxon>Magnoliopsida</taxon>
        <taxon>Liliopsida</taxon>
        <taxon>Poales</taxon>
        <taxon>Poaceae</taxon>
        <taxon>BOP clade</taxon>
        <taxon>Oryzoideae</taxon>
        <taxon>Oryzeae</taxon>
        <taxon>Oryzinae</taxon>
        <taxon>Oryza</taxon>
    </lineage>
</organism>
<comment type="similarity">
    <text evidence="1">Belongs to the TUB family.</text>
</comment>
<dbReference type="InterPro" id="IPR001810">
    <property type="entry name" value="F-box_dom"/>
</dbReference>
<dbReference type="InterPro" id="IPR018066">
    <property type="entry name" value="Tubby_C_CS"/>
</dbReference>
<dbReference type="InterPro" id="IPR000007">
    <property type="entry name" value="Tubby_C"/>
</dbReference>
<proteinExistence type="inferred from homology"/>
<dbReference type="Pfam" id="PF12937">
    <property type="entry name" value="F-box-like"/>
    <property type="match status" value="1"/>
</dbReference>
<dbReference type="eggNOG" id="KOG2502">
    <property type="taxonomic scope" value="Eukaryota"/>
</dbReference>
<dbReference type="SUPFAM" id="SSF81383">
    <property type="entry name" value="F-box domain"/>
    <property type="match status" value="1"/>
</dbReference>
<dbReference type="Proteomes" id="UP000026962">
    <property type="component" value="Chromosome 3"/>
</dbReference>
<evidence type="ECO:0000259" key="2">
    <source>
        <dbReference type="Pfam" id="PF01167"/>
    </source>
</evidence>
<dbReference type="FunFam" id="3.20.90.10:FF:000003">
    <property type="entry name" value="Tubby-like F-box protein"/>
    <property type="match status" value="1"/>
</dbReference>
<evidence type="ECO:0000313" key="4">
    <source>
        <dbReference type="EnsemblPlants" id="OPUNC03G16760.1"/>
    </source>
</evidence>
<dbReference type="PANTHER" id="PTHR16517:SF158">
    <property type="entry name" value="TUBBY-LIKE F-BOX PROTEIN 9"/>
    <property type="match status" value="1"/>
</dbReference>
<dbReference type="STRING" id="4537.A0A0E0KDR4"/>
<dbReference type="Gene3D" id="3.20.90.10">
    <property type="entry name" value="Tubby Protein, Chain A"/>
    <property type="match status" value="1"/>
</dbReference>
<dbReference type="OMA" id="QQSCWAQ"/>
<dbReference type="InterPro" id="IPR036047">
    <property type="entry name" value="F-box-like_dom_sf"/>
</dbReference>
<reference evidence="4" key="2">
    <citation type="submission" date="2018-05" db="EMBL/GenBank/DDBJ databases">
        <title>OpunRS2 (Oryza punctata Reference Sequence Version 2).</title>
        <authorList>
            <person name="Zhang J."/>
            <person name="Kudrna D."/>
            <person name="Lee S."/>
            <person name="Talag J."/>
            <person name="Welchert J."/>
            <person name="Wing R.A."/>
        </authorList>
    </citation>
    <scope>NUCLEOTIDE SEQUENCE [LARGE SCALE GENOMIC DNA]</scope>
</reference>
<name>A0A0E0KDR4_ORYPU</name>
<accession>A0A0E0KDR4</accession>
<dbReference type="PROSITE" id="PS01200">
    <property type="entry name" value="TUB_1"/>
    <property type="match status" value="1"/>
</dbReference>
<feature type="domain" description="Tubby C-terminal" evidence="2">
    <location>
        <begin position="132"/>
        <end position="417"/>
    </location>
</feature>
<sequence>MLDLRLEERCGIRRGIRRKMSFRSLIQEMRDEFGSISRHSLRSRSHRGGGHAPRVAAVGPAEAAAMQQSCWAQLPPELLREVLVRIEESEAWWPSRRDVVACAGVCRSWREITKEIVRVPEASGKLTFPISLKQPGPRDGTLKCFIRRNRTTQTYYLYIGLTEALADDGKFLLAARKCRKPTCTDYLISLDRSDMSKGSNTYIGKLRSNFLGTKFTVYDAHPPYDGAVVSKSRSARVVGLNQVSPRVPAGNYPVSHISYELNVLGARGPRRMNCIMDSIPASAVQDGGKAPTQTEFPLSGLDSFPSISFFRSKSARIDSATSQLSTQKEEKLVLKNKSPRWHEQLQCWCLNFRGRVTVASVKNFQLVASDENGPTNQEQDKVILQFGKIAKDLFTMDYRYPISAFQSFAICLSSFDTKIACAGRRTNRGSMIAGPAGVACTSHA</sequence>
<keyword evidence="5" id="KW-1185">Reference proteome</keyword>
<evidence type="ECO:0008006" key="6">
    <source>
        <dbReference type="Google" id="ProtNLM"/>
    </source>
</evidence>
<dbReference type="Pfam" id="PF01167">
    <property type="entry name" value="Tub"/>
    <property type="match status" value="1"/>
</dbReference>
<dbReference type="Gramene" id="OPUNC03G16760.1">
    <property type="protein sequence ID" value="OPUNC03G16760.1"/>
    <property type="gene ID" value="OPUNC03G16760"/>
</dbReference>
<dbReference type="Gene3D" id="1.20.1280.50">
    <property type="match status" value="1"/>
</dbReference>